<keyword evidence="4" id="KW-1185">Reference proteome</keyword>
<evidence type="ECO:0000313" key="3">
    <source>
        <dbReference type="EMBL" id="RKQ13619.1"/>
    </source>
</evidence>
<accession>A0A494YU88</accession>
<dbReference type="PANTHER" id="PTHR10291:SF0">
    <property type="entry name" value="DEHYDRODOLICHYL DIPHOSPHATE SYNTHASE 2"/>
    <property type="match status" value="1"/>
</dbReference>
<dbReference type="EC" id="2.5.1.-" evidence="2"/>
<organism evidence="3 4">
    <name type="scientific">Oceanobacillus bengalensis</name>
    <dbReference type="NCBI Taxonomy" id="1435466"/>
    <lineage>
        <taxon>Bacteria</taxon>
        <taxon>Bacillati</taxon>
        <taxon>Bacillota</taxon>
        <taxon>Bacilli</taxon>
        <taxon>Bacillales</taxon>
        <taxon>Bacillaceae</taxon>
        <taxon>Oceanobacillus</taxon>
    </lineage>
</organism>
<dbReference type="InterPro" id="IPR001441">
    <property type="entry name" value="UPP_synth-like"/>
</dbReference>
<dbReference type="CDD" id="cd00475">
    <property type="entry name" value="Cis_IPPS"/>
    <property type="match status" value="1"/>
</dbReference>
<feature type="binding site" evidence="2">
    <location>
        <position position="78"/>
    </location>
    <ligand>
        <name>substrate</name>
    </ligand>
</feature>
<keyword evidence="2" id="KW-0460">Magnesium</keyword>
<reference evidence="3 4" key="1">
    <citation type="journal article" date="2015" name="Antonie Van Leeuwenhoek">
        <title>Oceanobacillus bengalensis sp. nov., a bacterium isolated from seawater of the Bay of Bengal.</title>
        <authorList>
            <person name="Yongchang O."/>
            <person name="Xiang W."/>
            <person name="Wang G."/>
        </authorList>
    </citation>
    <scope>NUCLEOTIDE SEQUENCE [LARGE SCALE GENOMIC DNA]</scope>
    <source>
        <strain evidence="3 4">MCCC 1K00260</strain>
    </source>
</reference>
<dbReference type="OrthoDB" id="4191603at2"/>
<dbReference type="NCBIfam" id="NF011405">
    <property type="entry name" value="PRK14830.1"/>
    <property type="match status" value="1"/>
</dbReference>
<dbReference type="GO" id="GO:0016094">
    <property type="term" value="P:polyprenol biosynthetic process"/>
    <property type="evidence" value="ECO:0007669"/>
    <property type="project" value="TreeGrafter"/>
</dbReference>
<sequence>MGKTNVEQEEGGTTLLSLPKHVAIIMDGNGRWGEKRGLSRSEGHFAGVQAMEKIIDACFDMNIKILTLYAFSSENWNRPKDEVNYLMYLPIKFFKQKLPIFMEKNIKILATGNIEGLPKATKRAVVKAVEETKGNNGLIVNFALNYGGRMEILQACQKVIKEIQDKKIEVDQVDESLFQRFLYTTGLPDPDIIIRTGGEQRISNFLLWQSARSELHFIECYFPDFDKKSLAKVIYDYDLKHTHYA</sequence>
<dbReference type="PROSITE" id="PS01066">
    <property type="entry name" value="UPP_SYNTHASE"/>
    <property type="match status" value="1"/>
</dbReference>
<comment type="subunit">
    <text evidence="2">Homodimer.</text>
</comment>
<dbReference type="Pfam" id="PF01255">
    <property type="entry name" value="Prenyltransf"/>
    <property type="match status" value="1"/>
</dbReference>
<dbReference type="PANTHER" id="PTHR10291">
    <property type="entry name" value="DEHYDRODOLICHYL DIPHOSPHATE SYNTHASE FAMILY MEMBER"/>
    <property type="match status" value="1"/>
</dbReference>
<name>A0A494YU88_9BACI</name>
<dbReference type="NCBIfam" id="TIGR00055">
    <property type="entry name" value="uppS"/>
    <property type="match status" value="1"/>
</dbReference>
<feature type="binding site" evidence="2">
    <location>
        <begin position="72"/>
        <end position="74"/>
    </location>
    <ligand>
        <name>substrate</name>
    </ligand>
</feature>
<feature type="binding site" evidence="2">
    <location>
        <position position="76"/>
    </location>
    <ligand>
        <name>substrate</name>
    </ligand>
</feature>
<dbReference type="SUPFAM" id="SSF64005">
    <property type="entry name" value="Undecaprenyl diphosphate synthase"/>
    <property type="match status" value="1"/>
</dbReference>
<keyword evidence="2" id="KW-0479">Metal-binding</keyword>
<dbReference type="InterPro" id="IPR018520">
    <property type="entry name" value="UPP_synth-like_CS"/>
</dbReference>
<evidence type="ECO:0000256" key="2">
    <source>
        <dbReference type="HAMAP-Rule" id="MF_01139"/>
    </source>
</evidence>
<feature type="active site" evidence="2">
    <location>
        <position position="27"/>
    </location>
</feature>
<feature type="binding site" evidence="2">
    <location>
        <begin position="201"/>
        <end position="203"/>
    </location>
    <ligand>
        <name>substrate</name>
    </ligand>
</feature>
<feature type="binding site" evidence="2">
    <location>
        <position position="44"/>
    </location>
    <ligand>
        <name>substrate</name>
    </ligand>
</feature>
<feature type="binding site" evidence="2">
    <location>
        <position position="214"/>
    </location>
    <ligand>
        <name>Mg(2+)</name>
        <dbReference type="ChEBI" id="CHEBI:18420"/>
    </ligand>
</feature>
<comment type="cofactor">
    <cofactor evidence="2">
        <name>Mg(2+)</name>
        <dbReference type="ChEBI" id="CHEBI:18420"/>
    </cofactor>
    <text evidence="2">Binds 2 magnesium ions per subunit.</text>
</comment>
<feature type="binding site" evidence="2">
    <location>
        <position position="195"/>
    </location>
    <ligand>
        <name>substrate</name>
    </ligand>
</feature>
<dbReference type="HAMAP" id="MF_01139">
    <property type="entry name" value="ISPT"/>
    <property type="match status" value="1"/>
</dbReference>
<dbReference type="EMBL" id="RBZO01000028">
    <property type="protein sequence ID" value="RKQ13619.1"/>
    <property type="molecule type" value="Genomic_DNA"/>
</dbReference>
<evidence type="ECO:0000313" key="4">
    <source>
        <dbReference type="Proteomes" id="UP000281813"/>
    </source>
</evidence>
<feature type="active site" description="Proton acceptor" evidence="2">
    <location>
        <position position="75"/>
    </location>
</feature>
<dbReference type="Gene3D" id="3.40.1180.10">
    <property type="entry name" value="Decaprenyl diphosphate synthase-like"/>
    <property type="match status" value="1"/>
</dbReference>
<evidence type="ECO:0000256" key="1">
    <source>
        <dbReference type="ARBA" id="ARBA00022679"/>
    </source>
</evidence>
<feature type="binding site" evidence="2">
    <location>
        <position position="40"/>
    </location>
    <ligand>
        <name>substrate</name>
    </ligand>
</feature>
<dbReference type="Proteomes" id="UP000281813">
    <property type="component" value="Unassembled WGS sequence"/>
</dbReference>
<keyword evidence="1 2" id="KW-0808">Transferase</keyword>
<feature type="binding site" evidence="2">
    <location>
        <position position="32"/>
    </location>
    <ligand>
        <name>substrate</name>
    </ligand>
</feature>
<protein>
    <recommendedName>
        <fullName evidence="2">Isoprenyl transferase</fullName>
        <ecNumber evidence="2">2.5.1.-</ecNumber>
    </recommendedName>
</protein>
<dbReference type="FunFam" id="3.40.1180.10:FF:000001">
    <property type="entry name" value="(2E,6E)-farnesyl-diphosphate-specific ditrans,polycis-undecaprenyl-diphosphate synthase"/>
    <property type="match status" value="1"/>
</dbReference>
<dbReference type="GO" id="GO:0000287">
    <property type="term" value="F:magnesium ion binding"/>
    <property type="evidence" value="ECO:0007669"/>
    <property type="project" value="UniProtKB-UniRule"/>
</dbReference>
<feature type="binding site" evidence="2">
    <location>
        <position position="27"/>
    </location>
    <ligand>
        <name>Mg(2+)</name>
        <dbReference type="ChEBI" id="CHEBI:18420"/>
    </ligand>
</feature>
<dbReference type="AlphaFoldDB" id="A0A494YU88"/>
<comment type="similarity">
    <text evidence="2">Belongs to the UPP synthase family.</text>
</comment>
<dbReference type="GO" id="GO:0045547">
    <property type="term" value="F:ditrans,polycis-polyprenyl diphosphate synthase [(2E,6E)-farnesyl diphosphate specific] activity"/>
    <property type="evidence" value="ECO:0007669"/>
    <property type="project" value="TreeGrafter"/>
</dbReference>
<comment type="function">
    <text evidence="2">Catalyzes the condensation of isopentenyl diphosphate (IPP) with allylic pyrophosphates generating different type of terpenoids.</text>
</comment>
<gene>
    <name evidence="3" type="ORF">D8M05_15410</name>
</gene>
<proteinExistence type="inferred from homology"/>
<comment type="caution">
    <text evidence="3">The sequence shown here is derived from an EMBL/GenBank/DDBJ whole genome shotgun (WGS) entry which is preliminary data.</text>
</comment>
<feature type="binding site" evidence="2">
    <location>
        <begin position="28"/>
        <end position="31"/>
    </location>
    <ligand>
        <name>substrate</name>
    </ligand>
</feature>
<dbReference type="InterPro" id="IPR036424">
    <property type="entry name" value="UPP_synth-like_sf"/>
</dbReference>